<name>A0A183ENR3_9BILA</name>
<dbReference type="AlphaFoldDB" id="A0A183ENR3"/>
<dbReference type="WBParaSite" id="GPUH_0002263101-mRNA-1">
    <property type="protein sequence ID" value="GPUH_0002263101-mRNA-1"/>
    <property type="gene ID" value="GPUH_0002263101"/>
</dbReference>
<organism evidence="3">
    <name type="scientific">Gongylonema pulchrum</name>
    <dbReference type="NCBI Taxonomy" id="637853"/>
    <lineage>
        <taxon>Eukaryota</taxon>
        <taxon>Metazoa</taxon>
        <taxon>Ecdysozoa</taxon>
        <taxon>Nematoda</taxon>
        <taxon>Chromadorea</taxon>
        <taxon>Rhabditida</taxon>
        <taxon>Spirurina</taxon>
        <taxon>Spiruromorpha</taxon>
        <taxon>Spiruroidea</taxon>
        <taxon>Gongylonematidae</taxon>
        <taxon>Gongylonema</taxon>
    </lineage>
</organism>
<dbReference type="GO" id="GO:0009982">
    <property type="term" value="F:pseudouridine synthase activity"/>
    <property type="evidence" value="ECO:0007669"/>
    <property type="project" value="InterPro"/>
</dbReference>
<reference evidence="3" key="1">
    <citation type="submission" date="2016-06" db="UniProtKB">
        <authorList>
            <consortium name="WormBaseParasite"/>
        </authorList>
    </citation>
    <scope>IDENTIFICATION</scope>
</reference>
<dbReference type="OrthoDB" id="9995526at2759"/>
<dbReference type="Proteomes" id="UP000271098">
    <property type="component" value="Unassembled WGS sequence"/>
</dbReference>
<dbReference type="PANTHER" id="PTHR13195">
    <property type="entry name" value="PSEUDOURIDINE SYNTHASE-RELATED"/>
    <property type="match status" value="1"/>
</dbReference>
<gene>
    <name evidence="1" type="ORF">GPUH_LOCUS22603</name>
</gene>
<accession>A0A183ENR3</accession>
<evidence type="ECO:0000313" key="3">
    <source>
        <dbReference type="WBParaSite" id="GPUH_0002263101-mRNA-1"/>
    </source>
</evidence>
<dbReference type="InterPro" id="IPR020103">
    <property type="entry name" value="PsdUridine_synth_cat_dom_sf"/>
</dbReference>
<keyword evidence="2" id="KW-1185">Reference proteome</keyword>
<dbReference type="InterPro" id="IPR039048">
    <property type="entry name" value="Trub2"/>
</dbReference>
<dbReference type="GO" id="GO:0001522">
    <property type="term" value="P:pseudouridine synthesis"/>
    <property type="evidence" value="ECO:0007669"/>
    <property type="project" value="InterPro"/>
</dbReference>
<proteinExistence type="predicted"/>
<dbReference type="GO" id="GO:0003723">
    <property type="term" value="F:RNA binding"/>
    <property type="evidence" value="ECO:0007669"/>
    <property type="project" value="InterPro"/>
</dbReference>
<dbReference type="EMBL" id="UYRT01095479">
    <property type="protein sequence ID" value="VDN40276.1"/>
    <property type="molecule type" value="Genomic_DNA"/>
</dbReference>
<evidence type="ECO:0000313" key="2">
    <source>
        <dbReference type="Proteomes" id="UP000271098"/>
    </source>
</evidence>
<reference evidence="1 2" key="2">
    <citation type="submission" date="2018-11" db="EMBL/GenBank/DDBJ databases">
        <authorList>
            <consortium name="Pathogen Informatics"/>
        </authorList>
    </citation>
    <scope>NUCLEOTIDE SEQUENCE [LARGE SCALE GENOMIC DNA]</scope>
</reference>
<dbReference type="SUPFAM" id="SSF55120">
    <property type="entry name" value="Pseudouridine synthase"/>
    <property type="match status" value="2"/>
</dbReference>
<evidence type="ECO:0000313" key="1">
    <source>
        <dbReference type="EMBL" id="VDN40276.1"/>
    </source>
</evidence>
<sequence>MSRLLIRLQAQYKRLAFELANVDLQSQEAFELARKGLPRPKVLSAPVIYFIKLMHFDSPHFTLKHITYNQMSRLLIRLQAQYKRLAFELANVDLQSQEAFELARKGLPRPKVLSAPVIYFIKLMHFDLPHFTISSVASCRQLLRKRLGPFDGSHSLLDKHFTLKNILKNMRFCQKLVDSDEKTLDKDVVKAVPQVPMNDVLSDEFVESLGDEDDCEVIDDCLRMPWGRSYA</sequence>
<protein>
    <submittedName>
        <fullName evidence="3">PORR domain-containing protein</fullName>
    </submittedName>
</protein>
<dbReference type="PANTHER" id="PTHR13195:SF0">
    <property type="entry name" value="PSEUDOURIDYLATE SYNTHASE TRUB2, MITOCHONDRIAL"/>
    <property type="match status" value="1"/>
</dbReference>